<sequence>MLNQIRKDKFDYVLPQVMRQNNVDMWVHIIRARKPDALAKDLGGTSGVFIFSDRGGNRIERAVLGFSSESIYETGAYDIISGSEEFEGDAGWEKIIYDFIAERNPKIIALNFSKTNPIADGISYTDYTKLINVLGPRYAERIISAENVIAEFVSGRVMGEIVLDGYFGLITAEKIDREFDKIQIGITTLRDIKGNVFVRNEDGKEFHKEDPDPYLLQKGDLITILNGEGEGIFVADLGGNGYVLKEGETGLPPRINKIWKQGMDVREILRTNIKVGLTAGETLEILINKLQDEGFIYIDKDHYDNSLDPTKTQVHIDLHAQGRRSMDAPRISPLGPDWERNMVIPVYHTFTLEYMIHMPVPEWGEGKHLYIAFHDGAVVTERGVEFPYPPDQGIRILR</sequence>
<reference evidence="1" key="1">
    <citation type="submission" date="2018-05" db="EMBL/GenBank/DDBJ databases">
        <authorList>
            <person name="Lanie J.A."/>
            <person name="Ng W.-L."/>
            <person name="Kazmierczak K.M."/>
            <person name="Andrzejewski T.M."/>
            <person name="Davidsen T.M."/>
            <person name="Wayne K.J."/>
            <person name="Tettelin H."/>
            <person name="Glass J.I."/>
            <person name="Rusch D."/>
            <person name="Podicherti R."/>
            <person name="Tsui H.-C.T."/>
            <person name="Winkler M.E."/>
        </authorList>
    </citation>
    <scope>NUCLEOTIDE SEQUENCE</scope>
</reference>
<dbReference type="EMBL" id="UINC01006874">
    <property type="protein sequence ID" value="SVA30142.1"/>
    <property type="molecule type" value="Genomic_DNA"/>
</dbReference>
<name>A0A381UPQ4_9ZZZZ</name>
<proteinExistence type="predicted"/>
<accession>A0A381UPQ4</accession>
<protein>
    <recommendedName>
        <fullName evidence="2">Peptidase M24 domain-containing protein</fullName>
    </recommendedName>
</protein>
<dbReference type="SUPFAM" id="SSF55920">
    <property type="entry name" value="Creatinase/aminopeptidase"/>
    <property type="match status" value="1"/>
</dbReference>
<dbReference type="AlphaFoldDB" id="A0A381UPQ4"/>
<gene>
    <name evidence="1" type="ORF">METZ01_LOCUS82996</name>
</gene>
<evidence type="ECO:0000313" key="1">
    <source>
        <dbReference type="EMBL" id="SVA30142.1"/>
    </source>
</evidence>
<dbReference type="InterPro" id="IPR036005">
    <property type="entry name" value="Creatinase/aminopeptidase-like"/>
</dbReference>
<organism evidence="1">
    <name type="scientific">marine metagenome</name>
    <dbReference type="NCBI Taxonomy" id="408172"/>
    <lineage>
        <taxon>unclassified sequences</taxon>
        <taxon>metagenomes</taxon>
        <taxon>ecological metagenomes</taxon>
    </lineage>
</organism>
<evidence type="ECO:0008006" key="2">
    <source>
        <dbReference type="Google" id="ProtNLM"/>
    </source>
</evidence>